<dbReference type="GO" id="GO:0016787">
    <property type="term" value="F:hydrolase activity"/>
    <property type="evidence" value="ECO:0007669"/>
    <property type="project" value="UniProtKB-KW"/>
</dbReference>
<organism evidence="1">
    <name type="scientific">human gut metagenome</name>
    <dbReference type="NCBI Taxonomy" id="408170"/>
    <lineage>
        <taxon>unclassified sequences</taxon>
        <taxon>metagenomes</taxon>
        <taxon>organismal metagenomes</taxon>
    </lineage>
</organism>
<dbReference type="EMBL" id="AJWY01000321">
    <property type="protein sequence ID" value="EKC81337.1"/>
    <property type="molecule type" value="Genomic_DNA"/>
</dbReference>
<accession>K1U7R7</accession>
<proteinExistence type="predicted"/>
<keyword evidence="1" id="KW-0378">Hydrolase</keyword>
<evidence type="ECO:0000313" key="1">
    <source>
        <dbReference type="EMBL" id="EKC81337.1"/>
    </source>
</evidence>
<dbReference type="AlphaFoldDB" id="K1U7R7"/>
<name>K1U7R7_9ZZZZ</name>
<protein>
    <submittedName>
        <fullName evidence="1">Metal dependent phosphohydrolase</fullName>
    </submittedName>
</protein>
<gene>
    <name evidence="1" type="ORF">LEA_00447</name>
</gene>
<comment type="caution">
    <text evidence="1">The sequence shown here is derived from an EMBL/GenBank/DDBJ whole genome shotgun (WGS) entry which is preliminary data.</text>
</comment>
<reference evidence="1" key="1">
    <citation type="journal article" date="2013" name="Environ. Microbiol.">
        <title>Microbiota from the distal guts of lean and obese adolescents exhibit partial functional redundancy besides clear differences in community structure.</title>
        <authorList>
            <person name="Ferrer M."/>
            <person name="Ruiz A."/>
            <person name="Lanza F."/>
            <person name="Haange S.B."/>
            <person name="Oberbach A."/>
            <person name="Till H."/>
            <person name="Bargiela R."/>
            <person name="Campoy C."/>
            <person name="Segura M.T."/>
            <person name="Richter M."/>
            <person name="von Bergen M."/>
            <person name="Seifert J."/>
            <person name="Suarez A."/>
        </authorList>
    </citation>
    <scope>NUCLEOTIDE SEQUENCE</scope>
</reference>
<dbReference type="SUPFAM" id="SSF109604">
    <property type="entry name" value="HD-domain/PDEase-like"/>
    <property type="match status" value="1"/>
</dbReference>
<sequence length="82" mass="9620">MTFLGFSKDDIERVCYLVAHHHTYTDDMSPDYRILIEADFIVNAFEDSLDKKAVSAARKNIFRTETGKKLLDEMYLEKHCEE</sequence>